<accession>A0A502GAN0</accession>
<gene>
    <name evidence="14" type="ORF">EAH77_18315</name>
</gene>
<feature type="region of interest" description="Disordered" evidence="11">
    <location>
        <begin position="523"/>
        <end position="548"/>
    </location>
</feature>
<keyword evidence="15" id="KW-1185">Reference proteome</keyword>
<dbReference type="InterPro" id="IPR025949">
    <property type="entry name" value="PapC-like_C"/>
</dbReference>
<dbReference type="PANTHER" id="PTHR30451">
    <property type="entry name" value="OUTER MEMBRANE USHER PROTEIN"/>
    <property type="match status" value="1"/>
</dbReference>
<evidence type="ECO:0000256" key="2">
    <source>
        <dbReference type="ARBA" id="ARBA00008064"/>
    </source>
</evidence>
<evidence type="ECO:0000256" key="1">
    <source>
        <dbReference type="ARBA" id="ARBA00004571"/>
    </source>
</evidence>
<evidence type="ECO:0000256" key="4">
    <source>
        <dbReference type="ARBA" id="ARBA00022452"/>
    </source>
</evidence>
<dbReference type="InterPro" id="IPR043142">
    <property type="entry name" value="PapC-like_C_sf"/>
</dbReference>
<evidence type="ECO:0000259" key="12">
    <source>
        <dbReference type="Pfam" id="PF13953"/>
    </source>
</evidence>
<dbReference type="PANTHER" id="PTHR30451:SF21">
    <property type="entry name" value="FIMBRIAL USHER DOMAIN-CONTAINING PROTEIN YDET-RELATED"/>
    <property type="match status" value="1"/>
</dbReference>
<dbReference type="InterPro" id="IPR025885">
    <property type="entry name" value="PapC_N"/>
</dbReference>
<dbReference type="FunFam" id="2.60.40.2610:FF:000001">
    <property type="entry name" value="Outer membrane fimbrial usher protein"/>
    <property type="match status" value="1"/>
</dbReference>
<feature type="compositionally biased region" description="Polar residues" evidence="11">
    <location>
        <begin position="656"/>
        <end position="667"/>
    </location>
</feature>
<organism evidence="14 15">
    <name type="scientific">Ewingella americana</name>
    <dbReference type="NCBI Taxonomy" id="41202"/>
    <lineage>
        <taxon>Bacteria</taxon>
        <taxon>Pseudomonadati</taxon>
        <taxon>Pseudomonadota</taxon>
        <taxon>Gammaproteobacteria</taxon>
        <taxon>Enterobacterales</taxon>
        <taxon>Yersiniaceae</taxon>
        <taxon>Ewingella</taxon>
    </lineage>
</organism>
<dbReference type="GO" id="GO:0009279">
    <property type="term" value="C:cell outer membrane"/>
    <property type="evidence" value="ECO:0007669"/>
    <property type="project" value="UniProtKB-SubCell"/>
</dbReference>
<evidence type="ECO:0000259" key="13">
    <source>
        <dbReference type="Pfam" id="PF13954"/>
    </source>
</evidence>
<dbReference type="FunFam" id="2.60.40.3110:FF:000001">
    <property type="entry name" value="Putative fimbrial outer membrane usher"/>
    <property type="match status" value="1"/>
</dbReference>
<keyword evidence="7" id="KW-0732">Signal</keyword>
<keyword evidence="8 10" id="KW-0472">Membrane</keyword>
<evidence type="ECO:0000256" key="5">
    <source>
        <dbReference type="ARBA" id="ARBA00022558"/>
    </source>
</evidence>
<dbReference type="Gene3D" id="2.60.40.2610">
    <property type="entry name" value="Outer membrane usher protein FimD, plug domain"/>
    <property type="match status" value="1"/>
</dbReference>
<dbReference type="PROSITE" id="PS01151">
    <property type="entry name" value="FIMBRIAL_USHER"/>
    <property type="match status" value="1"/>
</dbReference>
<dbReference type="InterPro" id="IPR042186">
    <property type="entry name" value="FimD_plug_dom"/>
</dbReference>
<dbReference type="GO" id="GO:0009297">
    <property type="term" value="P:pilus assembly"/>
    <property type="evidence" value="ECO:0007669"/>
    <property type="project" value="InterPro"/>
</dbReference>
<dbReference type="Gene3D" id="3.10.20.410">
    <property type="match status" value="1"/>
</dbReference>
<evidence type="ECO:0000256" key="9">
    <source>
        <dbReference type="ARBA" id="ARBA00023237"/>
    </source>
</evidence>
<dbReference type="InterPro" id="IPR000015">
    <property type="entry name" value="Fimb_usher"/>
</dbReference>
<sequence length="894" mass="96407">MVSKNKAILKKAGSLNPLSAKGTYFKLTILALLISYASSSFAGNEFSSEMLENLGTGEVSDLSAFNSGNSQAPGKYMVDIYVNNDAVDHKEIMFNADKDKVNPEGNGLIPCLTLEQLKQYGVKLDAVPQLLALVKKAATQQAAEKQEGDQTATAPATPSVVADESECIDFISMIPSSSAAFDFEKQRLNLSFPQAVLSKSVRGYVDPTLWDEGIPAFLLDYNFTGSNATNTYANSDKTKDDSYYLSVRNGINLGAWRVRNYSTWNDNNGVREWQNINTYVQRSIVPFKSQLTMGDGNSGSDVFDSAQYRGAQLASDDQMLPDSQQGFAPIVRGIAKSNAQVTIKQNGYTIYQGYVSPGAFEINDLYSSGDSGDLDITVKEEDGSEQHYIQPYSAVPILQREGRIKYSLTAGQYRGGNGGDDTPEFGQFTLIRGFSHGITLYGGTQGSKDYTAVALGAGKNMGDIGAVSVDVTQSKTNLPEGEVSKGQSYRFLYAKSFIGTGTDFRLLGYRYSTSGFYTLQESVDMNNTDDDSNDYNRSHHKRSQVQGSVTQTLPQDWGSFYLSASMQDYWGVDGEEKTTQAGYNNSWRGISYSISYSNTQTPGESADKQVSLNVSIPLDRWIHGASATYSSSHDNSGHVTQQAGVSGQAMDDRLNYNMSTNTGNQGDSTGGNGSLNYRGQRGNSNLGYSYSPESQRWNYGLSGGVIGHSGGITLSQPLGETNVLIAAPDAGGVGTTNDNTVFTDSRGYAVLPYATPYRRNSVGLDTTTLGANVDIDDNVKEVIPTRGAVVRAKFNTHVGARAMITLLRAGGKPVPFGATVMQIASEESDQPNTGIVGDGGETYISGLAEKGQLKAQWGKGSDQQCTADYQLKINKTEDTLLTLMLNCLSVPAGK</sequence>
<proteinExistence type="inferred from homology"/>
<evidence type="ECO:0000313" key="14">
    <source>
        <dbReference type="EMBL" id="TPG58864.1"/>
    </source>
</evidence>
<evidence type="ECO:0000256" key="10">
    <source>
        <dbReference type="RuleBase" id="RU003884"/>
    </source>
</evidence>
<dbReference type="Proteomes" id="UP000317663">
    <property type="component" value="Unassembled WGS sequence"/>
</dbReference>
<evidence type="ECO:0000256" key="3">
    <source>
        <dbReference type="ARBA" id="ARBA00022448"/>
    </source>
</evidence>
<comment type="similarity">
    <text evidence="2 10">Belongs to the fimbrial export usher family.</text>
</comment>
<dbReference type="Gene3D" id="2.60.40.2070">
    <property type="match status" value="1"/>
</dbReference>
<dbReference type="Pfam" id="PF13954">
    <property type="entry name" value="PapC_N"/>
    <property type="match status" value="1"/>
</dbReference>
<feature type="domain" description="PapC N-terminal" evidence="13">
    <location>
        <begin position="45"/>
        <end position="224"/>
    </location>
</feature>
<name>A0A502GAN0_9GAMM</name>
<dbReference type="GO" id="GO:0015473">
    <property type="term" value="F:fimbrial usher porin activity"/>
    <property type="evidence" value="ECO:0007669"/>
    <property type="project" value="InterPro"/>
</dbReference>
<dbReference type="Gene3D" id="2.60.40.3110">
    <property type="match status" value="1"/>
</dbReference>
<evidence type="ECO:0000313" key="15">
    <source>
        <dbReference type="Proteomes" id="UP000317663"/>
    </source>
</evidence>
<evidence type="ECO:0000256" key="11">
    <source>
        <dbReference type="SAM" id="MobiDB-lite"/>
    </source>
</evidence>
<dbReference type="InterPro" id="IPR018030">
    <property type="entry name" value="Fimbrial_membr_usher_CS"/>
</dbReference>
<feature type="domain" description="PapC-like C-terminal" evidence="12">
    <location>
        <begin position="803"/>
        <end position="872"/>
    </location>
</feature>
<dbReference type="EMBL" id="RCZD01000010">
    <property type="protein sequence ID" value="TPG58864.1"/>
    <property type="molecule type" value="Genomic_DNA"/>
</dbReference>
<dbReference type="InterPro" id="IPR037224">
    <property type="entry name" value="PapC_N_sf"/>
</dbReference>
<evidence type="ECO:0000256" key="7">
    <source>
        <dbReference type="ARBA" id="ARBA00022729"/>
    </source>
</evidence>
<keyword evidence="5 10" id="KW-1029">Fimbrium biogenesis</keyword>
<dbReference type="Pfam" id="PF00577">
    <property type="entry name" value="Usher"/>
    <property type="match status" value="1"/>
</dbReference>
<comment type="subcellular location">
    <subcellularLocation>
        <location evidence="1 10">Cell outer membrane</location>
        <topology evidence="1 10">Multi-pass membrane protein</topology>
    </subcellularLocation>
</comment>
<dbReference type="Pfam" id="PF13953">
    <property type="entry name" value="PapC_C"/>
    <property type="match status" value="1"/>
</dbReference>
<dbReference type="AlphaFoldDB" id="A0A502GAN0"/>
<reference evidence="14 15" key="1">
    <citation type="journal article" date="2019" name="Environ. Microbiol.">
        <title>Species interactions and distinct microbial communities in high Arctic permafrost affected cryosols are associated with the CH4 and CO2 gas fluxes.</title>
        <authorList>
            <person name="Altshuler I."/>
            <person name="Hamel J."/>
            <person name="Turney S."/>
            <person name="Magnuson E."/>
            <person name="Levesque R."/>
            <person name="Greer C."/>
            <person name="Whyte L.G."/>
        </authorList>
    </citation>
    <scope>NUCLEOTIDE SEQUENCE [LARGE SCALE GENOMIC DNA]</scope>
    <source>
        <strain evidence="14 15">E4</strain>
    </source>
</reference>
<keyword evidence="6 10" id="KW-0812">Transmembrane</keyword>
<evidence type="ECO:0000256" key="8">
    <source>
        <dbReference type="ARBA" id="ARBA00023136"/>
    </source>
</evidence>
<comment type="caution">
    <text evidence="14">The sequence shown here is derived from an EMBL/GenBank/DDBJ whole genome shotgun (WGS) entry which is preliminary data.</text>
</comment>
<dbReference type="OrthoDB" id="6554712at2"/>
<evidence type="ECO:0000256" key="6">
    <source>
        <dbReference type="ARBA" id="ARBA00022692"/>
    </source>
</evidence>
<keyword evidence="3 10" id="KW-0813">Transport</keyword>
<dbReference type="SUPFAM" id="SSF141729">
    <property type="entry name" value="FimD N-terminal domain-like"/>
    <property type="match status" value="1"/>
</dbReference>
<keyword evidence="9 10" id="KW-0998">Cell outer membrane</keyword>
<keyword evidence="4" id="KW-1134">Transmembrane beta strand</keyword>
<protein>
    <submittedName>
        <fullName evidence="14">Fimbrial biogenesis outer membrane usher protein</fullName>
    </submittedName>
</protein>
<feature type="region of interest" description="Disordered" evidence="11">
    <location>
        <begin position="653"/>
        <end position="680"/>
    </location>
</feature>